<sequence length="63" mass="6949">MTGHAYDNMVRLTGIPVHHAYASFLVATICTSSLPLPRTTTLLNHCFIARTPRAGERSNESSY</sequence>
<dbReference type="HOGENOM" id="CLU_2885434_0_0_1"/>
<reference evidence="1 2" key="1">
    <citation type="journal article" date="2012" name="PLoS Pathog.">
        <title>Diverse lifestyles and strategies of plant pathogenesis encoded in the genomes of eighteen Dothideomycetes fungi.</title>
        <authorList>
            <person name="Ohm R.A."/>
            <person name="Feau N."/>
            <person name="Henrissat B."/>
            <person name="Schoch C.L."/>
            <person name="Horwitz B.A."/>
            <person name="Barry K.W."/>
            <person name="Condon B.J."/>
            <person name="Copeland A.C."/>
            <person name="Dhillon B."/>
            <person name="Glaser F."/>
            <person name="Hesse C.N."/>
            <person name="Kosti I."/>
            <person name="LaButti K."/>
            <person name="Lindquist E.A."/>
            <person name="Lucas S."/>
            <person name="Salamov A.A."/>
            <person name="Bradshaw R.E."/>
            <person name="Ciuffetti L."/>
            <person name="Hamelin R.C."/>
            <person name="Kema G.H.J."/>
            <person name="Lawrence C."/>
            <person name="Scott J.A."/>
            <person name="Spatafora J.W."/>
            <person name="Turgeon B.G."/>
            <person name="de Wit P.J.G.M."/>
            <person name="Zhong S."/>
            <person name="Goodwin S.B."/>
            <person name="Grigoriev I.V."/>
        </authorList>
    </citation>
    <scope>NUCLEOTIDE SEQUENCE [LARGE SCALE GENOMIC DNA]</scope>
    <source>
        <strain evidence="1 2">UAMH 10762</strain>
    </source>
</reference>
<dbReference type="Proteomes" id="UP000011761">
    <property type="component" value="Unassembled WGS sequence"/>
</dbReference>
<proteinExistence type="predicted"/>
<protein>
    <submittedName>
        <fullName evidence="1">Uncharacterized protein</fullName>
    </submittedName>
</protein>
<organism evidence="1 2">
    <name type="scientific">Baudoinia panamericana (strain UAMH 10762)</name>
    <name type="common">Angels' share fungus</name>
    <name type="synonym">Baudoinia compniacensis (strain UAMH 10762)</name>
    <dbReference type="NCBI Taxonomy" id="717646"/>
    <lineage>
        <taxon>Eukaryota</taxon>
        <taxon>Fungi</taxon>
        <taxon>Dikarya</taxon>
        <taxon>Ascomycota</taxon>
        <taxon>Pezizomycotina</taxon>
        <taxon>Dothideomycetes</taxon>
        <taxon>Dothideomycetidae</taxon>
        <taxon>Mycosphaerellales</taxon>
        <taxon>Teratosphaeriaceae</taxon>
        <taxon>Baudoinia</taxon>
    </lineage>
</organism>
<dbReference type="GeneID" id="19112581"/>
<evidence type="ECO:0000313" key="2">
    <source>
        <dbReference type="Proteomes" id="UP000011761"/>
    </source>
</evidence>
<dbReference type="EMBL" id="KB445557">
    <property type="protein sequence ID" value="EMC95014.1"/>
    <property type="molecule type" value="Genomic_DNA"/>
</dbReference>
<dbReference type="KEGG" id="bcom:BAUCODRAFT_35008"/>
<dbReference type="RefSeq" id="XP_007677387.1">
    <property type="nucleotide sequence ID" value="XM_007679197.1"/>
</dbReference>
<keyword evidence="2" id="KW-1185">Reference proteome</keyword>
<name>M2N7I1_BAUPA</name>
<evidence type="ECO:0000313" key="1">
    <source>
        <dbReference type="EMBL" id="EMC95014.1"/>
    </source>
</evidence>
<gene>
    <name evidence="1" type="ORF">BAUCODRAFT_35008</name>
</gene>
<dbReference type="AlphaFoldDB" id="M2N7I1"/>
<accession>M2N7I1</accession>